<keyword evidence="2" id="KW-1185">Reference proteome</keyword>
<gene>
    <name evidence="1" type="ORF">C2G38_2164800</name>
</gene>
<evidence type="ECO:0000313" key="1">
    <source>
        <dbReference type="EMBL" id="RIB25914.1"/>
    </source>
</evidence>
<dbReference type="AlphaFoldDB" id="A0A397VTN5"/>
<reference evidence="1 2" key="1">
    <citation type="submission" date="2018-06" db="EMBL/GenBank/DDBJ databases">
        <title>Comparative genomics reveals the genomic features of Rhizophagus irregularis, R. cerebriforme, R. diaphanum and Gigaspora rosea, and their symbiotic lifestyle signature.</title>
        <authorList>
            <person name="Morin E."/>
            <person name="San Clemente H."/>
            <person name="Chen E.C.H."/>
            <person name="De La Providencia I."/>
            <person name="Hainaut M."/>
            <person name="Kuo A."/>
            <person name="Kohler A."/>
            <person name="Murat C."/>
            <person name="Tang N."/>
            <person name="Roy S."/>
            <person name="Loubradou J."/>
            <person name="Henrissat B."/>
            <person name="Grigoriev I.V."/>
            <person name="Corradi N."/>
            <person name="Roux C."/>
            <person name="Martin F.M."/>
        </authorList>
    </citation>
    <scope>NUCLEOTIDE SEQUENCE [LARGE SCALE GENOMIC DNA]</scope>
    <source>
        <strain evidence="1 2">DAOM 194757</strain>
    </source>
</reference>
<protein>
    <submittedName>
        <fullName evidence="1">Uncharacterized protein</fullName>
    </submittedName>
</protein>
<proteinExistence type="predicted"/>
<accession>A0A397VTN5</accession>
<evidence type="ECO:0000313" key="2">
    <source>
        <dbReference type="Proteomes" id="UP000266673"/>
    </source>
</evidence>
<name>A0A397VTN5_9GLOM</name>
<dbReference type="Proteomes" id="UP000266673">
    <property type="component" value="Unassembled WGS sequence"/>
</dbReference>
<organism evidence="1 2">
    <name type="scientific">Gigaspora rosea</name>
    <dbReference type="NCBI Taxonomy" id="44941"/>
    <lineage>
        <taxon>Eukaryota</taxon>
        <taxon>Fungi</taxon>
        <taxon>Fungi incertae sedis</taxon>
        <taxon>Mucoromycota</taxon>
        <taxon>Glomeromycotina</taxon>
        <taxon>Glomeromycetes</taxon>
        <taxon>Diversisporales</taxon>
        <taxon>Gigasporaceae</taxon>
        <taxon>Gigaspora</taxon>
    </lineage>
</organism>
<sequence>MQMIKARQNQVQFIRAIRDKNGEPIATRWDILNLSPYIHISEENAPMEALILDIEKREYTINHKNQNNGCIKHLFSVMAIH</sequence>
<dbReference type="OrthoDB" id="2473240at2759"/>
<comment type="caution">
    <text evidence="1">The sequence shown here is derived from an EMBL/GenBank/DDBJ whole genome shotgun (WGS) entry which is preliminary data.</text>
</comment>
<dbReference type="EMBL" id="QKWP01000157">
    <property type="protein sequence ID" value="RIB25914.1"/>
    <property type="molecule type" value="Genomic_DNA"/>
</dbReference>